<feature type="signal peptide" evidence="1">
    <location>
        <begin position="1"/>
        <end position="33"/>
    </location>
</feature>
<feature type="domain" description="SH3b" evidence="2">
    <location>
        <begin position="43"/>
        <end position="111"/>
    </location>
</feature>
<evidence type="ECO:0000259" key="2">
    <source>
        <dbReference type="SMART" id="SM00287"/>
    </source>
</evidence>
<sequence>MFQNRRVRTIALAIATAVAVPAVGLTAAGVAQADNETKAAPIYKGKVIAKKLMLRTHPTTASATEGFYTKGEVVNLSCKVKTISVDGNRLWYRLAYLQGGWISARYVTNVGKAPRWCDPDAYFAKGSTTKKPSVNLRSGPTNKAKLAGKLKYSTKVHVLCKLNGPKVGGNPRWYQLTDGKWVSARYVKNVGKAPRYWDEPWL</sequence>
<gene>
    <name evidence="3" type="ORF">ACFOUW_08140</name>
</gene>
<comment type="caution">
    <text evidence="3">The sequence shown here is derived from an EMBL/GenBank/DDBJ whole genome shotgun (WGS) entry which is preliminary data.</text>
</comment>
<keyword evidence="4" id="KW-1185">Reference proteome</keyword>
<dbReference type="SMART" id="SM00287">
    <property type="entry name" value="SH3b"/>
    <property type="match status" value="2"/>
</dbReference>
<protein>
    <submittedName>
        <fullName evidence="3">SH3 domain-containing protein</fullName>
    </submittedName>
</protein>
<dbReference type="Pfam" id="PF08239">
    <property type="entry name" value="SH3_3"/>
    <property type="match status" value="1"/>
</dbReference>
<accession>A0ABV7Y816</accession>
<keyword evidence="1" id="KW-0732">Signal</keyword>
<reference evidence="4" key="1">
    <citation type="journal article" date="2019" name="Int. J. Syst. Evol. Microbiol.">
        <title>The Global Catalogue of Microorganisms (GCM) 10K type strain sequencing project: providing services to taxonomists for standard genome sequencing and annotation.</title>
        <authorList>
            <consortium name="The Broad Institute Genomics Platform"/>
            <consortium name="The Broad Institute Genome Sequencing Center for Infectious Disease"/>
            <person name="Wu L."/>
            <person name="Ma J."/>
        </authorList>
    </citation>
    <scope>NUCLEOTIDE SEQUENCE [LARGE SCALE GENOMIC DNA]</scope>
    <source>
        <strain evidence="4">CGMCC 4.7241</strain>
    </source>
</reference>
<dbReference type="RefSeq" id="WP_205117054.1">
    <property type="nucleotide sequence ID" value="NZ_JAFBCM010000001.1"/>
</dbReference>
<feature type="chain" id="PRO_5046202090" evidence="1">
    <location>
        <begin position="34"/>
        <end position="202"/>
    </location>
</feature>
<name>A0ABV7Y816_9ACTN</name>
<dbReference type="EMBL" id="JBHRZH010000006">
    <property type="protein sequence ID" value="MFC3760806.1"/>
    <property type="molecule type" value="Genomic_DNA"/>
</dbReference>
<dbReference type="Proteomes" id="UP001595699">
    <property type="component" value="Unassembled WGS sequence"/>
</dbReference>
<evidence type="ECO:0000313" key="3">
    <source>
        <dbReference type="EMBL" id="MFC3760806.1"/>
    </source>
</evidence>
<dbReference type="InterPro" id="IPR003646">
    <property type="entry name" value="SH3-like_bac-type"/>
</dbReference>
<evidence type="ECO:0000313" key="4">
    <source>
        <dbReference type="Proteomes" id="UP001595699"/>
    </source>
</evidence>
<organism evidence="3 4">
    <name type="scientific">Tenggerimyces flavus</name>
    <dbReference type="NCBI Taxonomy" id="1708749"/>
    <lineage>
        <taxon>Bacteria</taxon>
        <taxon>Bacillati</taxon>
        <taxon>Actinomycetota</taxon>
        <taxon>Actinomycetes</taxon>
        <taxon>Propionibacteriales</taxon>
        <taxon>Nocardioidaceae</taxon>
        <taxon>Tenggerimyces</taxon>
    </lineage>
</organism>
<proteinExistence type="predicted"/>
<feature type="domain" description="SH3b" evidence="2">
    <location>
        <begin position="124"/>
        <end position="191"/>
    </location>
</feature>
<dbReference type="Gene3D" id="2.30.30.40">
    <property type="entry name" value="SH3 Domains"/>
    <property type="match status" value="2"/>
</dbReference>
<evidence type="ECO:0000256" key="1">
    <source>
        <dbReference type="SAM" id="SignalP"/>
    </source>
</evidence>